<protein>
    <submittedName>
        <fullName evidence="1">Os05g0584975 protein</fullName>
    </submittedName>
</protein>
<name>A0A0P0WR03_ORYSJ</name>
<accession>A0A0P0WR03</accession>
<reference evidence="1 2" key="2">
    <citation type="journal article" date="2013" name="Plant Cell Physiol.">
        <title>Rice Annotation Project Database (RAP-DB): an integrative and interactive database for rice genomics.</title>
        <authorList>
            <person name="Sakai H."/>
            <person name="Lee S.S."/>
            <person name="Tanaka T."/>
            <person name="Numa H."/>
            <person name="Kim J."/>
            <person name="Kawahara Y."/>
            <person name="Wakimoto H."/>
            <person name="Yang C.C."/>
            <person name="Iwamoto M."/>
            <person name="Abe T."/>
            <person name="Yamada Y."/>
            <person name="Muto A."/>
            <person name="Inokuchi H."/>
            <person name="Ikemura T."/>
            <person name="Matsumoto T."/>
            <person name="Sasaki T."/>
            <person name="Itoh T."/>
        </authorList>
    </citation>
    <scope>NUCLEOTIDE SEQUENCE [LARGE SCALE GENOMIC DNA]</scope>
    <source>
        <strain evidence="2">cv. Nipponbare</strain>
    </source>
</reference>
<reference evidence="1 2" key="3">
    <citation type="journal article" date="2013" name="Rice">
        <title>Improvement of the Oryza sativa Nipponbare reference genome using next generation sequence and optical map data.</title>
        <authorList>
            <person name="Kawahara Y."/>
            <person name="de la Bastide M."/>
            <person name="Hamilton J.P."/>
            <person name="Kanamori H."/>
            <person name="McCombie W.R."/>
            <person name="Ouyang S."/>
            <person name="Schwartz D.C."/>
            <person name="Tanaka T."/>
            <person name="Wu J."/>
            <person name="Zhou S."/>
            <person name="Childs K.L."/>
            <person name="Davidson R.M."/>
            <person name="Lin H."/>
            <person name="Quesada-Ocampo L."/>
            <person name="Vaillancourt B."/>
            <person name="Sakai H."/>
            <person name="Lee S.S."/>
            <person name="Kim J."/>
            <person name="Numa H."/>
            <person name="Itoh T."/>
            <person name="Buell C.R."/>
            <person name="Matsumoto T."/>
        </authorList>
    </citation>
    <scope>NUCLEOTIDE SEQUENCE [LARGE SCALE GENOMIC DNA]</scope>
    <source>
        <strain evidence="2">cv. Nipponbare</strain>
    </source>
</reference>
<proteinExistence type="predicted"/>
<sequence length="132" mass="15257">MHCHFQNSLDLGEERTLSTKMRWGNTQEMQIETSMGKNQVAWWRTDGVGLGGQWRRCTRWRRCGDRRWPCAAALRGGDARGARARLRAGWDPAAWLAMRRRNPTASGGLTPRAWMRRWGGRGPWELHQGLEQ</sequence>
<organism evidence="1 2">
    <name type="scientific">Oryza sativa subsp. japonica</name>
    <name type="common">Rice</name>
    <dbReference type="NCBI Taxonomy" id="39947"/>
    <lineage>
        <taxon>Eukaryota</taxon>
        <taxon>Viridiplantae</taxon>
        <taxon>Streptophyta</taxon>
        <taxon>Embryophyta</taxon>
        <taxon>Tracheophyta</taxon>
        <taxon>Spermatophyta</taxon>
        <taxon>Magnoliopsida</taxon>
        <taxon>Liliopsida</taxon>
        <taxon>Poales</taxon>
        <taxon>Poaceae</taxon>
        <taxon>BOP clade</taxon>
        <taxon>Oryzoideae</taxon>
        <taxon>Oryzeae</taxon>
        <taxon>Oryzinae</taxon>
        <taxon>Oryza</taxon>
        <taxon>Oryza sativa</taxon>
    </lineage>
</organism>
<dbReference type="AlphaFoldDB" id="A0A0P0WR03"/>
<dbReference type="EMBL" id="AP014961">
    <property type="protein sequence ID" value="BAS95562.1"/>
    <property type="molecule type" value="Genomic_DNA"/>
</dbReference>
<evidence type="ECO:0000313" key="2">
    <source>
        <dbReference type="Proteomes" id="UP000059680"/>
    </source>
</evidence>
<dbReference type="Proteomes" id="UP000059680">
    <property type="component" value="Chromosome 5"/>
</dbReference>
<reference evidence="2" key="1">
    <citation type="journal article" date="2005" name="Nature">
        <title>The map-based sequence of the rice genome.</title>
        <authorList>
            <consortium name="International rice genome sequencing project (IRGSP)"/>
            <person name="Matsumoto T."/>
            <person name="Wu J."/>
            <person name="Kanamori H."/>
            <person name="Katayose Y."/>
            <person name="Fujisawa M."/>
            <person name="Namiki N."/>
            <person name="Mizuno H."/>
            <person name="Yamamoto K."/>
            <person name="Antonio B.A."/>
            <person name="Baba T."/>
            <person name="Sakata K."/>
            <person name="Nagamura Y."/>
            <person name="Aoki H."/>
            <person name="Arikawa K."/>
            <person name="Arita K."/>
            <person name="Bito T."/>
            <person name="Chiden Y."/>
            <person name="Fujitsuka N."/>
            <person name="Fukunaka R."/>
            <person name="Hamada M."/>
            <person name="Harada C."/>
            <person name="Hayashi A."/>
            <person name="Hijishita S."/>
            <person name="Honda M."/>
            <person name="Hosokawa S."/>
            <person name="Ichikawa Y."/>
            <person name="Idonuma A."/>
            <person name="Iijima M."/>
            <person name="Ikeda M."/>
            <person name="Ikeno M."/>
            <person name="Ito K."/>
            <person name="Ito S."/>
            <person name="Ito T."/>
            <person name="Ito Y."/>
            <person name="Ito Y."/>
            <person name="Iwabuchi A."/>
            <person name="Kamiya K."/>
            <person name="Karasawa W."/>
            <person name="Kurita K."/>
            <person name="Katagiri S."/>
            <person name="Kikuta A."/>
            <person name="Kobayashi H."/>
            <person name="Kobayashi N."/>
            <person name="Machita K."/>
            <person name="Maehara T."/>
            <person name="Masukawa M."/>
            <person name="Mizubayashi T."/>
            <person name="Mukai Y."/>
            <person name="Nagasaki H."/>
            <person name="Nagata Y."/>
            <person name="Naito S."/>
            <person name="Nakashima M."/>
            <person name="Nakama Y."/>
            <person name="Nakamichi Y."/>
            <person name="Nakamura M."/>
            <person name="Meguro A."/>
            <person name="Negishi M."/>
            <person name="Ohta I."/>
            <person name="Ohta T."/>
            <person name="Okamoto M."/>
            <person name="Ono N."/>
            <person name="Saji S."/>
            <person name="Sakaguchi M."/>
            <person name="Sakai K."/>
            <person name="Shibata M."/>
            <person name="Shimokawa T."/>
            <person name="Song J."/>
            <person name="Takazaki Y."/>
            <person name="Terasawa K."/>
            <person name="Tsugane M."/>
            <person name="Tsuji K."/>
            <person name="Ueda S."/>
            <person name="Waki K."/>
            <person name="Yamagata H."/>
            <person name="Yamamoto M."/>
            <person name="Yamamoto S."/>
            <person name="Yamane H."/>
            <person name="Yoshiki S."/>
            <person name="Yoshihara R."/>
            <person name="Yukawa K."/>
            <person name="Zhong H."/>
            <person name="Yano M."/>
            <person name="Yuan Q."/>
            <person name="Ouyang S."/>
            <person name="Liu J."/>
            <person name="Jones K.M."/>
            <person name="Gansberger K."/>
            <person name="Moffat K."/>
            <person name="Hill J."/>
            <person name="Bera J."/>
            <person name="Fadrosh D."/>
            <person name="Jin S."/>
            <person name="Johri S."/>
            <person name="Kim M."/>
            <person name="Overton L."/>
            <person name="Reardon M."/>
            <person name="Tsitrin T."/>
            <person name="Vuong H."/>
            <person name="Weaver B."/>
            <person name="Ciecko A."/>
            <person name="Tallon L."/>
            <person name="Jackson J."/>
            <person name="Pai G."/>
            <person name="Aken S.V."/>
            <person name="Utterback T."/>
            <person name="Reidmuller S."/>
            <person name="Feldblyum T."/>
            <person name="Hsiao J."/>
            <person name="Zismann V."/>
            <person name="Iobst S."/>
            <person name="de Vazeille A.R."/>
            <person name="Buell C.R."/>
            <person name="Ying K."/>
            <person name="Li Y."/>
            <person name="Lu T."/>
            <person name="Huang Y."/>
            <person name="Zhao Q."/>
            <person name="Feng Q."/>
            <person name="Zhang L."/>
            <person name="Zhu J."/>
            <person name="Weng Q."/>
            <person name="Mu J."/>
            <person name="Lu Y."/>
            <person name="Fan D."/>
            <person name="Liu Y."/>
            <person name="Guan J."/>
            <person name="Zhang Y."/>
            <person name="Yu S."/>
            <person name="Liu X."/>
            <person name="Zhang Y."/>
            <person name="Hong G."/>
            <person name="Han B."/>
            <person name="Choisne N."/>
            <person name="Demange N."/>
            <person name="Orjeda G."/>
            <person name="Samain S."/>
            <person name="Cattolico L."/>
            <person name="Pelletier E."/>
            <person name="Couloux A."/>
            <person name="Segurens B."/>
            <person name="Wincker P."/>
            <person name="D'Hont A."/>
            <person name="Scarpelli C."/>
            <person name="Weissenbach J."/>
            <person name="Salanoubat M."/>
            <person name="Quetier F."/>
            <person name="Yu Y."/>
            <person name="Kim H.R."/>
            <person name="Rambo T."/>
            <person name="Currie J."/>
            <person name="Collura K."/>
            <person name="Luo M."/>
            <person name="Yang T."/>
            <person name="Ammiraju J.S.S."/>
            <person name="Engler F."/>
            <person name="Soderlund C."/>
            <person name="Wing R.A."/>
            <person name="Palmer L.E."/>
            <person name="de la Bastide M."/>
            <person name="Spiegel L."/>
            <person name="Nascimento L."/>
            <person name="Zutavern T."/>
            <person name="O'Shaughnessy A."/>
            <person name="Dike S."/>
            <person name="Dedhia N."/>
            <person name="Preston R."/>
            <person name="Balija V."/>
            <person name="McCombie W.R."/>
            <person name="Chow T."/>
            <person name="Chen H."/>
            <person name="Chung M."/>
            <person name="Chen C."/>
            <person name="Shaw J."/>
            <person name="Wu H."/>
            <person name="Hsiao K."/>
            <person name="Chao Y."/>
            <person name="Chu M."/>
            <person name="Cheng C."/>
            <person name="Hour A."/>
            <person name="Lee P."/>
            <person name="Lin S."/>
            <person name="Lin Y."/>
            <person name="Liou J."/>
            <person name="Liu S."/>
            <person name="Hsing Y."/>
            <person name="Raghuvanshi S."/>
            <person name="Mohanty A."/>
            <person name="Bharti A.K."/>
            <person name="Gaur A."/>
            <person name="Gupta V."/>
            <person name="Kumar D."/>
            <person name="Ravi V."/>
            <person name="Vij S."/>
            <person name="Kapur A."/>
            <person name="Khurana P."/>
            <person name="Khurana P."/>
            <person name="Khurana J.P."/>
            <person name="Tyagi A.K."/>
            <person name="Gaikwad K."/>
            <person name="Singh A."/>
            <person name="Dalal V."/>
            <person name="Srivastava S."/>
            <person name="Dixit A."/>
            <person name="Pal A.K."/>
            <person name="Ghazi I.A."/>
            <person name="Yadav M."/>
            <person name="Pandit A."/>
            <person name="Bhargava A."/>
            <person name="Sureshbabu K."/>
            <person name="Batra K."/>
            <person name="Sharma T.R."/>
            <person name="Mohapatra T."/>
            <person name="Singh N.K."/>
            <person name="Messing J."/>
            <person name="Nelson A.B."/>
            <person name="Fuks G."/>
            <person name="Kavchok S."/>
            <person name="Keizer G."/>
            <person name="Linton E."/>
            <person name="Llaca V."/>
            <person name="Song R."/>
            <person name="Tanyolac B."/>
            <person name="Young S."/>
            <person name="Ho-Il K."/>
            <person name="Hahn J.H."/>
            <person name="Sangsakoo G."/>
            <person name="Vanavichit A."/>
            <person name="de Mattos Luiz.A.T."/>
            <person name="Zimmer P.D."/>
            <person name="Malone G."/>
            <person name="Dellagostin O."/>
            <person name="de Oliveira A.C."/>
            <person name="Bevan M."/>
            <person name="Bancroft I."/>
            <person name="Minx P."/>
            <person name="Cordum H."/>
            <person name="Wilson R."/>
            <person name="Cheng Z."/>
            <person name="Jin W."/>
            <person name="Jiang J."/>
            <person name="Leong S.A."/>
            <person name="Iwama H."/>
            <person name="Gojobori T."/>
            <person name="Itoh T."/>
            <person name="Niimura Y."/>
            <person name="Fujii Y."/>
            <person name="Habara T."/>
            <person name="Sakai H."/>
            <person name="Sato Y."/>
            <person name="Wilson G."/>
            <person name="Kumar K."/>
            <person name="McCouch S."/>
            <person name="Juretic N."/>
            <person name="Hoen D."/>
            <person name="Wright S."/>
            <person name="Bruskiewich R."/>
            <person name="Bureau T."/>
            <person name="Miyao A."/>
            <person name="Hirochika H."/>
            <person name="Nishikawa T."/>
            <person name="Kadowaki K."/>
            <person name="Sugiura M."/>
            <person name="Burr B."/>
            <person name="Sasaki T."/>
        </authorList>
    </citation>
    <scope>NUCLEOTIDE SEQUENCE [LARGE SCALE GENOMIC DNA]</scope>
    <source>
        <strain evidence="2">cv. Nipponbare</strain>
    </source>
</reference>
<keyword evidence="2" id="KW-1185">Reference proteome</keyword>
<gene>
    <name evidence="1" type="ordered locus">Os05g0584975</name>
    <name evidence="1" type="ORF">OSNPB_050584975</name>
</gene>
<dbReference type="PaxDb" id="39947-A0A0P0WR03"/>
<dbReference type="InParanoid" id="A0A0P0WR03"/>
<evidence type="ECO:0000313" key="1">
    <source>
        <dbReference type="EMBL" id="BAS95562.1"/>
    </source>
</evidence>